<dbReference type="GO" id="GO:0000307">
    <property type="term" value="C:cyclin-dependent protein kinase holoenzyme complex"/>
    <property type="evidence" value="ECO:0007669"/>
    <property type="project" value="TreeGrafter"/>
</dbReference>
<evidence type="ECO:0000256" key="3">
    <source>
        <dbReference type="SAM" id="MobiDB-lite"/>
    </source>
</evidence>
<comment type="similarity">
    <text evidence="1">Belongs to the CDI family.</text>
</comment>
<sequence length="333" mass="36373">MVNMCSSGGNAPENTCSKKVCRNLFGELDHEQFKVAAQEMMESCLEEAKQKWNFDFQNGVPLNGDFKWEMVGAVECHQPLLRSGSPMHCGTPTPQSVESSKTAEKIAHKCSDAEETLKHEGSDAPEAVTHKNSGALQTMKFVGSSAAEALMQKYSGALETLMDEATNAAEALPQKDSGAPETLMPEGNNTAEALTQKDSGALETVTLEGNNAAEAVKWRDGDASEKPKLEGPDAREALDCEDSDPWETLSLEGSNASETVEHKESLRSNDREIMRHTSRRQARALSLSQEAREPIQPLDSKASPTHLKRKQTTIKDFYTAKRRSSQSSSKQSP</sequence>
<evidence type="ECO:0000313" key="5">
    <source>
        <dbReference type="EMBL" id="QOY46842.1"/>
    </source>
</evidence>
<dbReference type="PANTHER" id="PTHR46778:SF1">
    <property type="entry name" value="CYCLIN-DEPENDENT KINASE INHIBITOR 1"/>
    <property type="match status" value="1"/>
</dbReference>
<evidence type="ECO:0000256" key="1">
    <source>
        <dbReference type="ARBA" id="ARBA00006726"/>
    </source>
</evidence>
<dbReference type="GO" id="GO:2000045">
    <property type="term" value="P:regulation of G1/S transition of mitotic cell cycle"/>
    <property type="evidence" value="ECO:0007669"/>
    <property type="project" value="TreeGrafter"/>
</dbReference>
<accession>A0A873A0T6</accession>
<dbReference type="PANTHER" id="PTHR46778">
    <property type="entry name" value="CYCLIN-DEPENDENT KINASE INHIBITOR 1-RELATED"/>
    <property type="match status" value="1"/>
</dbReference>
<organism evidence="5">
    <name type="scientific">Ambystoma mexicanum</name>
    <name type="common">Axolotl</name>
    <dbReference type="NCBI Taxonomy" id="8296"/>
    <lineage>
        <taxon>Eukaryota</taxon>
        <taxon>Metazoa</taxon>
        <taxon>Chordata</taxon>
        <taxon>Craniata</taxon>
        <taxon>Vertebrata</taxon>
        <taxon>Euteleostomi</taxon>
        <taxon>Amphibia</taxon>
        <taxon>Batrachia</taxon>
        <taxon>Caudata</taxon>
        <taxon>Salamandroidea</taxon>
        <taxon>Ambystomatidae</taxon>
        <taxon>Ambystoma</taxon>
    </lineage>
</organism>
<dbReference type="GO" id="GO:0004861">
    <property type="term" value="F:cyclin-dependent protein serine/threonine kinase inhibitor activity"/>
    <property type="evidence" value="ECO:0007669"/>
    <property type="project" value="InterPro"/>
</dbReference>
<feature type="domain" description="Cyclin-dependent kinase inhibitor" evidence="4">
    <location>
        <begin position="23"/>
        <end position="70"/>
    </location>
</feature>
<proteinExistence type="evidence at transcript level"/>
<gene>
    <name evidence="5" type="primary">CDKN1A</name>
</gene>
<name>A0A873A0T6_AMBME</name>
<dbReference type="Pfam" id="PF02234">
    <property type="entry name" value="CDI"/>
    <property type="match status" value="1"/>
</dbReference>
<dbReference type="GO" id="GO:0006974">
    <property type="term" value="P:DNA damage response"/>
    <property type="evidence" value="ECO:0007669"/>
    <property type="project" value="TreeGrafter"/>
</dbReference>
<evidence type="ECO:0000256" key="2">
    <source>
        <dbReference type="ARBA" id="ARBA00023013"/>
    </source>
</evidence>
<dbReference type="InterPro" id="IPR029841">
    <property type="entry name" value="CDKN1A"/>
</dbReference>
<dbReference type="InterPro" id="IPR003175">
    <property type="entry name" value="CDI_dom"/>
</dbReference>
<feature type="region of interest" description="Disordered" evidence="3">
    <location>
        <begin position="211"/>
        <end position="333"/>
    </location>
</feature>
<dbReference type="EMBL" id="MT664944">
    <property type="protein sequence ID" value="QOY46842.1"/>
    <property type="molecule type" value="mRNA"/>
</dbReference>
<dbReference type="GO" id="GO:0072331">
    <property type="term" value="P:signal transduction by p53 class mediator"/>
    <property type="evidence" value="ECO:0007669"/>
    <property type="project" value="InterPro"/>
</dbReference>
<dbReference type="Gene3D" id="4.10.365.10">
    <property type="entry name" value="p27"/>
    <property type="match status" value="1"/>
</dbReference>
<keyword evidence="2" id="KW-0649">Protein kinase inhibitor</keyword>
<dbReference type="GO" id="GO:0005634">
    <property type="term" value="C:nucleus"/>
    <property type="evidence" value="ECO:0007669"/>
    <property type="project" value="InterPro"/>
</dbReference>
<feature type="compositionally biased region" description="Basic and acidic residues" evidence="3">
    <location>
        <begin position="259"/>
        <end position="275"/>
    </location>
</feature>
<evidence type="ECO:0000259" key="4">
    <source>
        <dbReference type="Pfam" id="PF02234"/>
    </source>
</evidence>
<reference evidence="5" key="1">
    <citation type="journal article" date="2020" name="Mech. Dev.">
        <title>Conservation analysis of core cell cycle regulators and their transcriptional behavior during limb regeneration in Ambystoma mexicanum.</title>
        <authorList>
            <person name="Espinal-Centeno A."/>
            <person name="Dipp-Alvarez M."/>
            <person name="Saldana C."/>
            <person name="Bako L."/>
            <person name="Cruz-Ramirez A."/>
        </authorList>
    </citation>
    <scope>NUCLEOTIDE SEQUENCE</scope>
</reference>
<dbReference type="InterPro" id="IPR044898">
    <property type="entry name" value="CDI_dom_sf"/>
</dbReference>
<feature type="compositionally biased region" description="Basic and acidic residues" evidence="3">
    <location>
        <begin position="216"/>
        <end position="238"/>
    </location>
</feature>
<dbReference type="AlphaFoldDB" id="A0A873A0T6"/>
<protein>
    <submittedName>
        <fullName evidence="5">Cyclin-dependent kinase inhibitor 1A</fullName>
    </submittedName>
</protein>